<dbReference type="EMBL" id="DMND01000145">
    <property type="protein sequence ID" value="HAN28166.1"/>
    <property type="molecule type" value="Genomic_DNA"/>
</dbReference>
<dbReference type="Gene3D" id="3.40.50.1820">
    <property type="entry name" value="alpha/beta hydrolase"/>
    <property type="match status" value="1"/>
</dbReference>
<dbReference type="InterPro" id="IPR000639">
    <property type="entry name" value="Epox_hydrolase-like"/>
</dbReference>
<accession>A0A3C1KPM0</accession>
<protein>
    <submittedName>
        <fullName evidence="3">Alpha/beta hydrolase</fullName>
    </submittedName>
</protein>
<feature type="domain" description="AB hydrolase-1" evidence="2">
    <location>
        <begin position="25"/>
        <end position="330"/>
    </location>
</feature>
<dbReference type="Pfam" id="PF00561">
    <property type="entry name" value="Abhydrolase_1"/>
    <property type="match status" value="1"/>
</dbReference>
<evidence type="ECO:0000313" key="3">
    <source>
        <dbReference type="EMBL" id="HAN28166.1"/>
    </source>
</evidence>
<reference evidence="3 4" key="1">
    <citation type="journal article" date="2018" name="Nat. Biotechnol.">
        <title>A standardized bacterial taxonomy based on genome phylogeny substantially revises the tree of life.</title>
        <authorList>
            <person name="Parks D.H."/>
            <person name="Chuvochina M."/>
            <person name="Waite D.W."/>
            <person name="Rinke C."/>
            <person name="Skarshewski A."/>
            <person name="Chaumeil P.A."/>
            <person name="Hugenholtz P."/>
        </authorList>
    </citation>
    <scope>NUCLEOTIDE SEQUENCE [LARGE SCALE GENOMIC DNA]</scope>
    <source>
        <strain evidence="3">UBA9158</strain>
    </source>
</reference>
<dbReference type="STRING" id="1121937.GCA_000423125_00808"/>
<evidence type="ECO:0000313" key="4">
    <source>
        <dbReference type="Proteomes" id="UP000259273"/>
    </source>
</evidence>
<comment type="caution">
    <text evidence="3">The sequence shown here is derived from an EMBL/GenBank/DDBJ whole genome shotgun (WGS) entry which is preliminary data.</text>
</comment>
<dbReference type="AlphaFoldDB" id="A0A3C1KPM0"/>
<dbReference type="SUPFAM" id="SSF53474">
    <property type="entry name" value="alpha/beta-Hydrolases"/>
    <property type="match status" value="1"/>
</dbReference>
<dbReference type="PANTHER" id="PTHR43329">
    <property type="entry name" value="EPOXIDE HYDROLASE"/>
    <property type="match status" value="1"/>
</dbReference>
<dbReference type="InterPro" id="IPR029058">
    <property type="entry name" value="AB_hydrolase_fold"/>
</dbReference>
<gene>
    <name evidence="3" type="ORF">DCP75_10695</name>
</gene>
<proteinExistence type="predicted"/>
<dbReference type="GO" id="GO:0016787">
    <property type="term" value="F:hydrolase activity"/>
    <property type="evidence" value="ECO:0007669"/>
    <property type="project" value="UniProtKB-KW"/>
</dbReference>
<evidence type="ECO:0000256" key="1">
    <source>
        <dbReference type="ARBA" id="ARBA00022801"/>
    </source>
</evidence>
<dbReference type="InterPro" id="IPR000073">
    <property type="entry name" value="AB_hydrolase_1"/>
</dbReference>
<dbReference type="PRINTS" id="PR00412">
    <property type="entry name" value="EPOXHYDRLASE"/>
</dbReference>
<dbReference type="PRINTS" id="PR00111">
    <property type="entry name" value="ABHYDROLASE"/>
</dbReference>
<keyword evidence="1 3" id="KW-0378">Hydrolase</keyword>
<sequence length="348" mass="38177">MEHASAPVGDIALHYSLCRGQPEQPWVILCHGFPGLAYSWRHQLPALAEAGFNAVAFDQRGYGRSSRPLAPAVYDSQHTVNDVLGLMDHLGLAQAVLVGHDFGAAQVYNVAVRHPSRVSAVVGVACPYDFDLAGRGGAGATPSPGTDYGRAFARPDKAPSTCFAEVAARHFYHMHYYQEPERPERELARAPRLFLTRLFWALCADGHLLDWTRFSTEGHNYLDVLADPAIALPWPWMSEVDMDTYVEEFTRCAAGAEFIGGINSYRVADRNWEVGKAWADAKVTPPSLFIAGSEDPVLQMIGTDALEVLARCSSDLRGIELIPRAGHFVQQEQPAAFNAALLRFLATL</sequence>
<organism evidence="3 4">
    <name type="scientific">Haliea salexigens</name>
    <dbReference type="NCBI Taxonomy" id="287487"/>
    <lineage>
        <taxon>Bacteria</taxon>
        <taxon>Pseudomonadati</taxon>
        <taxon>Pseudomonadota</taxon>
        <taxon>Gammaproteobacteria</taxon>
        <taxon>Cellvibrionales</taxon>
        <taxon>Halieaceae</taxon>
        <taxon>Haliea</taxon>
    </lineage>
</organism>
<name>A0A3C1KPM0_9GAMM</name>
<dbReference type="Proteomes" id="UP000259273">
    <property type="component" value="Unassembled WGS sequence"/>
</dbReference>
<evidence type="ECO:0000259" key="2">
    <source>
        <dbReference type="Pfam" id="PF00561"/>
    </source>
</evidence>